<reference evidence="3" key="1">
    <citation type="journal article" date="2019" name="Int. J. Syst. Evol. Microbiol.">
        <title>The Global Catalogue of Microorganisms (GCM) 10K type strain sequencing project: providing services to taxonomists for standard genome sequencing and annotation.</title>
        <authorList>
            <consortium name="The Broad Institute Genomics Platform"/>
            <consortium name="The Broad Institute Genome Sequencing Center for Infectious Disease"/>
            <person name="Wu L."/>
            <person name="Ma J."/>
        </authorList>
    </citation>
    <scope>NUCLEOTIDE SEQUENCE [LARGE SCALE GENOMIC DNA]</scope>
    <source>
        <strain evidence="3">JCM 17138</strain>
    </source>
</reference>
<dbReference type="SUPFAM" id="SSF48576">
    <property type="entry name" value="Terpenoid synthases"/>
    <property type="match status" value="1"/>
</dbReference>
<dbReference type="SUPFAM" id="SSF48239">
    <property type="entry name" value="Terpenoid cyclases/Protein prenyltransferases"/>
    <property type="match status" value="1"/>
</dbReference>
<accession>A0ABP7JBW7</accession>
<evidence type="ECO:0000256" key="1">
    <source>
        <dbReference type="ARBA" id="ARBA00023239"/>
    </source>
</evidence>
<dbReference type="InterPro" id="IPR008949">
    <property type="entry name" value="Isoprenoid_synthase_dom_sf"/>
</dbReference>
<dbReference type="Pfam" id="PF19086">
    <property type="entry name" value="Terpene_syn_C_2"/>
    <property type="match status" value="1"/>
</dbReference>
<sequence>MSCELRTTYDWLLGSQHANGSWGYGDGTAEETSYAVLTLAALEQRHGPAPQEVQLRPRDWLGSRLDDVSHPELWIGKALYAPTTVVRAAVLAGFTVAHRAAQGAEDPPRPLFWTRFPQQVSPHADSVEAHTRAWRDRHGLVPDPIRRKRLDRTCVGRETARAFPHSSHDMLTLAADAFTWLTAFDDMHAEAVGRADPRQLARTLADFTRILDRTGAVQGNHRACGDGFPAALAELTARAERLLPRSCLTRFDSALRSIFFSLLWEAHRLWGDEPVPMDEYMTMRRHTVFATIITALVPRPSHALLTPDMHRLETAVHNLVGWINDLCSFSYEHGARGAPQSNPFSLPDLLMRHTDVTTDEALGRVTRMCDDEAAVAHRLISRLARSPDHEVRAWADAMAQLVSSTDFHVRVGRYG</sequence>
<evidence type="ECO:0000313" key="2">
    <source>
        <dbReference type="EMBL" id="GAA3840443.1"/>
    </source>
</evidence>
<keyword evidence="1" id="KW-0456">Lyase</keyword>
<evidence type="ECO:0000313" key="3">
    <source>
        <dbReference type="Proteomes" id="UP001501009"/>
    </source>
</evidence>
<protein>
    <recommendedName>
        <fullName evidence="4">Terpene synthase</fullName>
    </recommendedName>
</protein>
<dbReference type="Gene3D" id="1.10.600.10">
    <property type="entry name" value="Farnesyl Diphosphate Synthase"/>
    <property type="match status" value="1"/>
</dbReference>
<proteinExistence type="predicted"/>
<dbReference type="InterPro" id="IPR008930">
    <property type="entry name" value="Terpenoid_cyclase/PrenylTrfase"/>
</dbReference>
<comment type="caution">
    <text evidence="2">The sequence shown here is derived from an EMBL/GenBank/DDBJ whole genome shotgun (WGS) entry which is preliminary data.</text>
</comment>
<dbReference type="SFLD" id="SFLDG01020">
    <property type="entry name" value="Terpene_Cyclase_Like_2"/>
    <property type="match status" value="1"/>
</dbReference>
<dbReference type="Gene3D" id="1.50.10.20">
    <property type="match status" value="1"/>
</dbReference>
<name>A0ABP7JBW7_9ACTN</name>
<organism evidence="2 3">
    <name type="scientific">Streptomyces coacervatus</name>
    <dbReference type="NCBI Taxonomy" id="647381"/>
    <lineage>
        <taxon>Bacteria</taxon>
        <taxon>Bacillati</taxon>
        <taxon>Actinomycetota</taxon>
        <taxon>Actinomycetes</taxon>
        <taxon>Kitasatosporales</taxon>
        <taxon>Streptomycetaceae</taxon>
        <taxon>Streptomyces</taxon>
    </lineage>
</organism>
<dbReference type="EMBL" id="BAABDE010000038">
    <property type="protein sequence ID" value="GAA3840443.1"/>
    <property type="molecule type" value="Genomic_DNA"/>
</dbReference>
<keyword evidence="3" id="KW-1185">Reference proteome</keyword>
<dbReference type="SFLD" id="SFLDS00005">
    <property type="entry name" value="Isoprenoid_Synthase_Type_I"/>
    <property type="match status" value="1"/>
</dbReference>
<dbReference type="Proteomes" id="UP001501009">
    <property type="component" value="Unassembled WGS sequence"/>
</dbReference>
<evidence type="ECO:0008006" key="4">
    <source>
        <dbReference type="Google" id="ProtNLM"/>
    </source>
</evidence>
<dbReference type="InterPro" id="IPR034686">
    <property type="entry name" value="Terpene_cyclase-like_2"/>
</dbReference>
<gene>
    <name evidence="2" type="ORF">GCM10022403_085870</name>
</gene>